<keyword evidence="2" id="KW-0687">Ribonucleoprotein</keyword>
<organism evidence="2">
    <name type="scientific">Jakoba bahamiensis</name>
    <dbReference type="NCBI Taxonomy" id="221721"/>
    <lineage>
        <taxon>Eukaryota</taxon>
        <taxon>Discoba</taxon>
        <taxon>Jakobida</taxon>
        <taxon>Histionina</taxon>
        <taxon>Jakobidae</taxon>
        <taxon>Jakoba</taxon>
    </lineage>
</organism>
<dbReference type="GO" id="GO:0005763">
    <property type="term" value="C:mitochondrial small ribosomal subunit"/>
    <property type="evidence" value="ECO:0007669"/>
    <property type="project" value="TreeGrafter"/>
</dbReference>
<proteinExistence type="inferred from homology"/>
<dbReference type="Gene3D" id="3.40.50.10490">
    <property type="entry name" value="Glucose-6-phosphate isomerase like protein, domain 1"/>
    <property type="match status" value="1"/>
</dbReference>
<evidence type="ECO:0000313" key="2">
    <source>
        <dbReference type="EMBL" id="AGH24112.1"/>
    </source>
</evidence>
<sequence length="214" mass="24351">MIQKDNGSLTVKLLLEKGVHLGHKKNYWNPLMIEYIYGIRHDLHIFDLEKTLCSLRNSCRFVRSVIASKGKILFVCSDERFYHIIEQTAQLTNQPYIVGRWIGGLLTNLTSLQKTRLDSNFSKKKYRSLHELRVQRGIEQLDSMPSALFIVGDSRSAIAEASLLNIPIVKVCDSTSNPSLISYIIPGNDDSIQCVAMYCNVIADSIREGQRLQY</sequence>
<evidence type="ECO:0000256" key="1">
    <source>
        <dbReference type="ARBA" id="ARBA00006242"/>
    </source>
</evidence>
<dbReference type="HAMAP" id="MF_00291_B">
    <property type="entry name" value="Ribosomal_uS2_B"/>
    <property type="match status" value="1"/>
</dbReference>
<name>M4Q9L5_9EUKA</name>
<accession>M4Q9L5</accession>
<dbReference type="InterPro" id="IPR005706">
    <property type="entry name" value="Ribosomal_uS2_bac/mit/plastid"/>
</dbReference>
<geneLocation type="mitochondrion" evidence="2"/>
<dbReference type="GO" id="GO:0006412">
    <property type="term" value="P:translation"/>
    <property type="evidence" value="ECO:0007669"/>
    <property type="project" value="InterPro"/>
</dbReference>
<dbReference type="CDD" id="cd01425">
    <property type="entry name" value="RPS2"/>
    <property type="match status" value="1"/>
</dbReference>
<reference evidence="2" key="1">
    <citation type="journal article" date="2006" name="RNA">
        <title>Hybrid E. coli--Mitochondrial ribonuclease P RNAs are catalytically active.</title>
        <authorList>
            <person name="Seif E."/>
            <person name="Cadieux A."/>
            <person name="Lang B.F."/>
        </authorList>
    </citation>
    <scope>NUCLEOTIDE SEQUENCE</scope>
    <source>
        <strain evidence="2">ATCC 50695</strain>
    </source>
</reference>
<dbReference type="Pfam" id="PF00318">
    <property type="entry name" value="Ribosomal_S2"/>
    <property type="match status" value="1"/>
</dbReference>
<gene>
    <name evidence="2" type="primary">rps2</name>
</gene>
<dbReference type="AlphaFoldDB" id="M4Q9L5"/>
<dbReference type="PRINTS" id="PR00395">
    <property type="entry name" value="RIBOSOMALS2"/>
</dbReference>
<dbReference type="PANTHER" id="PTHR12534">
    <property type="entry name" value="30S RIBOSOMAL PROTEIN S2 PROKARYOTIC AND ORGANELLAR"/>
    <property type="match status" value="1"/>
</dbReference>
<dbReference type="NCBIfam" id="TIGR01011">
    <property type="entry name" value="rpsB_bact"/>
    <property type="match status" value="1"/>
</dbReference>
<dbReference type="GeneID" id="15333016"/>
<dbReference type="RefSeq" id="YP_007890618.1">
    <property type="nucleotide sequence ID" value="NC_021126.1"/>
</dbReference>
<dbReference type="InterPro" id="IPR023591">
    <property type="entry name" value="Ribosomal_uS2_flav_dom_sf"/>
</dbReference>
<keyword evidence="2" id="KW-0496">Mitochondrion</keyword>
<dbReference type="EMBL" id="KC353354">
    <property type="protein sequence ID" value="AGH24112.1"/>
    <property type="molecule type" value="Genomic_DNA"/>
</dbReference>
<comment type="similarity">
    <text evidence="1">Belongs to the universal ribosomal protein uS2 family.</text>
</comment>
<dbReference type="InterPro" id="IPR001865">
    <property type="entry name" value="Ribosomal_uS2"/>
</dbReference>
<keyword evidence="2" id="KW-0689">Ribosomal protein</keyword>
<protein>
    <submittedName>
        <fullName evidence="2">Ribosomal protein S2</fullName>
    </submittedName>
</protein>
<dbReference type="SUPFAM" id="SSF52313">
    <property type="entry name" value="Ribosomal protein S2"/>
    <property type="match status" value="1"/>
</dbReference>
<dbReference type="PANTHER" id="PTHR12534:SF0">
    <property type="entry name" value="SMALL RIBOSOMAL SUBUNIT PROTEIN US2M"/>
    <property type="match status" value="1"/>
</dbReference>
<reference evidence="2" key="2">
    <citation type="journal article" date="2013" name="Genome Biol. Evol.">
        <title>Strikingly bacteria-like and gene-rich mitochondrial genomes throughout jakobid protists.</title>
        <authorList>
            <person name="Burger G."/>
            <person name="Gray M.W."/>
            <person name="Forget L."/>
            <person name="Lang B.F."/>
        </authorList>
    </citation>
    <scope>NUCLEOTIDE SEQUENCE</scope>
    <source>
        <strain evidence="2">ATCC 50695</strain>
    </source>
</reference>
<dbReference type="GO" id="GO:0003735">
    <property type="term" value="F:structural constituent of ribosome"/>
    <property type="evidence" value="ECO:0007669"/>
    <property type="project" value="InterPro"/>
</dbReference>